<reference evidence="2" key="2">
    <citation type="submission" date="2020-09" db="EMBL/GenBank/DDBJ databases">
        <authorList>
            <person name="Sun Q."/>
            <person name="Zhou Y."/>
        </authorList>
    </citation>
    <scope>NUCLEOTIDE SEQUENCE</scope>
    <source>
        <strain evidence="2">CGMCC 4.5737</strain>
    </source>
</reference>
<dbReference type="SUPFAM" id="SSF47413">
    <property type="entry name" value="lambda repressor-like DNA-binding domains"/>
    <property type="match status" value="1"/>
</dbReference>
<dbReference type="PANTHER" id="PTHR47691:SF3">
    <property type="entry name" value="HTH-TYPE TRANSCRIPTIONAL REGULATOR RV0890C-RELATED"/>
    <property type="match status" value="1"/>
</dbReference>
<proteinExistence type="predicted"/>
<dbReference type="InterPro" id="IPR019734">
    <property type="entry name" value="TPR_rpt"/>
</dbReference>
<feature type="domain" description="AAA+ ATPase" evidence="1">
    <location>
        <begin position="105"/>
        <end position="244"/>
    </location>
</feature>
<dbReference type="InterPro" id="IPR041617">
    <property type="entry name" value="TPR_MalT"/>
</dbReference>
<dbReference type="SMART" id="SM00382">
    <property type="entry name" value="AAA"/>
    <property type="match status" value="1"/>
</dbReference>
<dbReference type="Pfam" id="PF00931">
    <property type="entry name" value="NB-ARC"/>
    <property type="match status" value="1"/>
</dbReference>
<dbReference type="InterPro" id="IPR011990">
    <property type="entry name" value="TPR-like_helical_dom_sf"/>
</dbReference>
<evidence type="ECO:0000259" key="1">
    <source>
        <dbReference type="SMART" id="SM00382"/>
    </source>
</evidence>
<dbReference type="SMART" id="SM00028">
    <property type="entry name" value="TPR"/>
    <property type="match status" value="5"/>
</dbReference>
<gene>
    <name evidence="2" type="ORF">GCM10012275_62650</name>
</gene>
<dbReference type="EMBL" id="BMMK01000062">
    <property type="protein sequence ID" value="GGM83487.1"/>
    <property type="molecule type" value="Genomic_DNA"/>
</dbReference>
<dbReference type="GO" id="GO:0003677">
    <property type="term" value="F:DNA binding"/>
    <property type="evidence" value="ECO:0007669"/>
    <property type="project" value="InterPro"/>
</dbReference>
<dbReference type="AlphaFoldDB" id="A0A8J3CKN9"/>
<evidence type="ECO:0000313" key="3">
    <source>
        <dbReference type="Proteomes" id="UP000637578"/>
    </source>
</evidence>
<dbReference type="RefSeq" id="WP_189062054.1">
    <property type="nucleotide sequence ID" value="NZ_BMMK01000062.1"/>
</dbReference>
<dbReference type="GO" id="GO:0043531">
    <property type="term" value="F:ADP binding"/>
    <property type="evidence" value="ECO:0007669"/>
    <property type="project" value="InterPro"/>
</dbReference>
<dbReference type="Pfam" id="PF17874">
    <property type="entry name" value="TPR_MalT"/>
    <property type="match status" value="1"/>
</dbReference>
<protein>
    <recommendedName>
        <fullName evidence="1">AAA+ ATPase domain-containing protein</fullName>
    </recommendedName>
</protein>
<name>A0A8J3CKN9_9PSEU</name>
<dbReference type="InterPro" id="IPR001387">
    <property type="entry name" value="Cro/C1-type_HTH"/>
</dbReference>
<dbReference type="Gene3D" id="3.40.50.300">
    <property type="entry name" value="P-loop containing nucleotide triphosphate hydrolases"/>
    <property type="match status" value="1"/>
</dbReference>
<dbReference type="InterPro" id="IPR003593">
    <property type="entry name" value="AAA+_ATPase"/>
</dbReference>
<dbReference type="Gene3D" id="1.25.40.10">
    <property type="entry name" value="Tetratricopeptide repeat domain"/>
    <property type="match status" value="2"/>
</dbReference>
<dbReference type="InterPro" id="IPR010982">
    <property type="entry name" value="Lambda_DNA-bd_dom_sf"/>
</dbReference>
<comment type="caution">
    <text evidence="2">The sequence shown here is derived from an EMBL/GenBank/DDBJ whole genome shotgun (WGS) entry which is preliminary data.</text>
</comment>
<keyword evidence="3" id="KW-1185">Reference proteome</keyword>
<dbReference type="PANTHER" id="PTHR47691">
    <property type="entry name" value="REGULATOR-RELATED"/>
    <property type="match status" value="1"/>
</dbReference>
<evidence type="ECO:0000313" key="2">
    <source>
        <dbReference type="EMBL" id="GGM83487.1"/>
    </source>
</evidence>
<organism evidence="2 3">
    <name type="scientific">Longimycelium tulufanense</name>
    <dbReference type="NCBI Taxonomy" id="907463"/>
    <lineage>
        <taxon>Bacteria</taxon>
        <taxon>Bacillati</taxon>
        <taxon>Actinomycetota</taxon>
        <taxon>Actinomycetes</taxon>
        <taxon>Pseudonocardiales</taxon>
        <taxon>Pseudonocardiaceae</taxon>
        <taxon>Longimycelium</taxon>
    </lineage>
</organism>
<accession>A0A8J3CKN9</accession>
<reference evidence="2" key="1">
    <citation type="journal article" date="2014" name="Int. J. Syst. Evol. Microbiol.">
        <title>Complete genome sequence of Corynebacterium casei LMG S-19264T (=DSM 44701T), isolated from a smear-ripened cheese.</title>
        <authorList>
            <consortium name="US DOE Joint Genome Institute (JGI-PGF)"/>
            <person name="Walter F."/>
            <person name="Albersmeier A."/>
            <person name="Kalinowski J."/>
            <person name="Ruckert C."/>
        </authorList>
    </citation>
    <scope>NUCLEOTIDE SEQUENCE</scope>
    <source>
        <strain evidence="2">CGMCC 4.5737</strain>
    </source>
</reference>
<sequence length="739" mass="80560">MASLFAVELERLLTQRAMSWRQLAKKINYSPGWLSKVKNGKPPSEELARLCDEVLEAQGTLAALAGVDSGLRPAQLPFATARFVGRDRELHVMQAVLGSEPQPGAPRIVALDGPPGVGKTALALRAAHDMTRQFPDGQLYVDLYGYSACDGPATPDSVLEEFLAALGIAATTIPPGVEQRAKLYRSALAGKRVLVVLDNAACSGQIEPLIPGAAGCGVIVTSRRRLSGLALHMDARQLTLRPMTEDEAATLLLPALGPSRAGAEPAAVAALAQRCGYLPLALRIAANQLASHPHLSVEDLVNELGEEARRLDRLAAGDSVPVRTAFSWSYRDLSGDAARTFRLLGLHRGPQISVDATAALVGTDISSLRRCLEQLGDVHLLERLGRDRYRFHDLLRVYAAERAAAEDTAEERAAAVRQLVGWYLHTAARANRLLAPFRINPLQLPPAGPGVCPLTFDDDVAALRWCDAERDNFVPVMQLALQYQLYDIAWRFAIALFDYLLLRKPGRVWIATHDLARDAALALADPYAEGWVLTNLAEGYRWQSDFARSAALFDRAIALHRQVGNPHIEAWSLAGAASSSIERGQIEQARDQAQRALDLFTDLGNREGQVWALATLGDVERESGHVENALAALQEALDTSEEMDEPYGRAWTLPKIAEAHLALGNPERALAFLHRAQEICRQTGDRLGGGNVLLRHGAVLYDLGRVEEARASWAVALQLYEEIEDPQAAEVRLRLRKAT</sequence>
<dbReference type="InterPro" id="IPR027417">
    <property type="entry name" value="P-loop_NTPase"/>
</dbReference>
<dbReference type="SUPFAM" id="SSF48452">
    <property type="entry name" value="TPR-like"/>
    <property type="match status" value="1"/>
</dbReference>
<dbReference type="Proteomes" id="UP000637578">
    <property type="component" value="Unassembled WGS sequence"/>
</dbReference>
<dbReference type="CDD" id="cd00093">
    <property type="entry name" value="HTH_XRE"/>
    <property type="match status" value="1"/>
</dbReference>
<dbReference type="InterPro" id="IPR002182">
    <property type="entry name" value="NB-ARC"/>
</dbReference>
<dbReference type="SUPFAM" id="SSF52540">
    <property type="entry name" value="P-loop containing nucleoside triphosphate hydrolases"/>
    <property type="match status" value="1"/>
</dbReference>
<dbReference type="PRINTS" id="PR00364">
    <property type="entry name" value="DISEASERSIST"/>
</dbReference>